<evidence type="ECO:0000313" key="2">
    <source>
        <dbReference type="EMBL" id="KFZ29941.1"/>
    </source>
</evidence>
<feature type="domain" description="YchJ-like middle NTF2-like" evidence="1">
    <location>
        <begin position="37"/>
        <end position="127"/>
    </location>
</feature>
<protein>
    <recommendedName>
        <fullName evidence="1">YchJ-like middle NTF2-like domain-containing protein</fullName>
    </recommendedName>
</protein>
<accession>A0A094JBJ0</accession>
<organism evidence="2 3">
    <name type="scientific">Pseudidiomarina atlantica</name>
    <dbReference type="NCBI Taxonomy" id="1517416"/>
    <lineage>
        <taxon>Bacteria</taxon>
        <taxon>Pseudomonadati</taxon>
        <taxon>Pseudomonadota</taxon>
        <taxon>Gammaproteobacteria</taxon>
        <taxon>Alteromonadales</taxon>
        <taxon>Idiomarinaceae</taxon>
        <taxon>Pseudidiomarina</taxon>
    </lineage>
</organism>
<gene>
    <name evidence="2" type="ORF">IDAT_02315</name>
</gene>
<dbReference type="SUPFAM" id="SSF54427">
    <property type="entry name" value="NTF2-like"/>
    <property type="match status" value="1"/>
</dbReference>
<dbReference type="STRING" id="1517416.IDAT_02315"/>
<proteinExistence type="predicted"/>
<dbReference type="AlphaFoldDB" id="A0A094JBJ0"/>
<dbReference type="Gene3D" id="3.10.450.50">
    <property type="match status" value="1"/>
</dbReference>
<keyword evidence="3" id="KW-1185">Reference proteome</keyword>
<sequence>MSFKAPKKCPCGNGLYRKCCGRFHPLFAGEATAVPRDAEQLMRSRYSAFALAMPEYLLRTWHASTRPAELDLSDSPRWLKLDIYSVAQQGTAAQVHFCAYFEFDGEVGEHEELSEFVREDGRWFYVRPLETTH</sequence>
<dbReference type="RefSeq" id="WP_034729923.1">
    <property type="nucleotide sequence ID" value="NZ_JPIN01000001.1"/>
</dbReference>
<reference evidence="2 3" key="1">
    <citation type="submission" date="2014-06" db="EMBL/GenBank/DDBJ databases">
        <title>Draft genome sequence of Idiomarina sp. MCCC 1A10513.</title>
        <authorList>
            <person name="Du J."/>
            <person name="Lai Q."/>
            <person name="Shao Z."/>
        </authorList>
    </citation>
    <scope>NUCLEOTIDE SEQUENCE [LARGE SCALE GENOMIC DNA]</scope>
    <source>
        <strain evidence="2 3">MCCC 1A10513</strain>
    </source>
</reference>
<dbReference type="InterPro" id="IPR048469">
    <property type="entry name" value="YchJ-like_M"/>
</dbReference>
<dbReference type="OrthoDB" id="21421at2"/>
<dbReference type="eggNOG" id="COG3012">
    <property type="taxonomic scope" value="Bacteria"/>
</dbReference>
<name>A0A094JBJ0_9GAMM</name>
<dbReference type="Proteomes" id="UP000053718">
    <property type="component" value="Unassembled WGS sequence"/>
</dbReference>
<evidence type="ECO:0000259" key="1">
    <source>
        <dbReference type="Pfam" id="PF17775"/>
    </source>
</evidence>
<dbReference type="EMBL" id="JPIN01000001">
    <property type="protein sequence ID" value="KFZ29941.1"/>
    <property type="molecule type" value="Genomic_DNA"/>
</dbReference>
<dbReference type="InterPro" id="IPR032710">
    <property type="entry name" value="NTF2-like_dom_sf"/>
</dbReference>
<comment type="caution">
    <text evidence="2">The sequence shown here is derived from an EMBL/GenBank/DDBJ whole genome shotgun (WGS) entry which is preliminary data.</text>
</comment>
<evidence type="ECO:0000313" key="3">
    <source>
        <dbReference type="Proteomes" id="UP000053718"/>
    </source>
</evidence>
<dbReference type="Pfam" id="PF17775">
    <property type="entry name" value="YchJ_M-like"/>
    <property type="match status" value="1"/>
</dbReference>